<evidence type="ECO:0000313" key="1">
    <source>
        <dbReference type="EnsemblMetazoa" id="G2374.1:cds"/>
    </source>
</evidence>
<dbReference type="Proteomes" id="UP000005408">
    <property type="component" value="Unassembled WGS sequence"/>
</dbReference>
<accession>A0A8W8KG20</accession>
<organism evidence="1 2">
    <name type="scientific">Magallana gigas</name>
    <name type="common">Pacific oyster</name>
    <name type="synonym">Crassostrea gigas</name>
    <dbReference type="NCBI Taxonomy" id="29159"/>
    <lineage>
        <taxon>Eukaryota</taxon>
        <taxon>Metazoa</taxon>
        <taxon>Spiralia</taxon>
        <taxon>Lophotrochozoa</taxon>
        <taxon>Mollusca</taxon>
        <taxon>Bivalvia</taxon>
        <taxon>Autobranchia</taxon>
        <taxon>Pteriomorphia</taxon>
        <taxon>Ostreida</taxon>
        <taxon>Ostreoidea</taxon>
        <taxon>Ostreidae</taxon>
        <taxon>Magallana</taxon>
    </lineage>
</organism>
<proteinExistence type="predicted"/>
<sequence>MLGRPTIQENSYASLFNSKKAVDGSKVQEREHSVWWRVRLKRYQAITDINITMDTVSSAQYMVYVTDESLVNNN</sequence>
<dbReference type="AlphaFoldDB" id="A0A8W8KG20"/>
<keyword evidence="2" id="KW-1185">Reference proteome</keyword>
<reference evidence="1" key="1">
    <citation type="submission" date="2022-08" db="UniProtKB">
        <authorList>
            <consortium name="EnsemblMetazoa"/>
        </authorList>
    </citation>
    <scope>IDENTIFICATION</scope>
    <source>
        <strain evidence="1">05x7-T-G4-1.051#20</strain>
    </source>
</reference>
<evidence type="ECO:0000313" key="2">
    <source>
        <dbReference type="Proteomes" id="UP000005408"/>
    </source>
</evidence>
<dbReference type="Gene3D" id="2.60.120.260">
    <property type="entry name" value="Galactose-binding domain-like"/>
    <property type="match status" value="1"/>
</dbReference>
<dbReference type="EnsemblMetazoa" id="G2374.1">
    <property type="protein sequence ID" value="G2374.1:cds"/>
    <property type="gene ID" value="G2374"/>
</dbReference>
<protein>
    <submittedName>
        <fullName evidence="1">Uncharacterized protein</fullName>
    </submittedName>
</protein>
<name>A0A8W8KG20_MAGGI</name>